<dbReference type="EMBL" id="JAOWKX010000002">
    <property type="protein sequence ID" value="MCV2884039.1"/>
    <property type="molecule type" value="Genomic_DNA"/>
</dbReference>
<sequence>MTNLYQAKVEVSDQSERAQSRAVKDALGRVLVKVSGSDLILQHDQIKQQLKNSQSFLTSYRFDNDKGIQFLLAEFDKQRVESAILASGFSIWGARRPDSLLWIALEDIESGERRILSEAQQDPFSEMAKRTAQSRGIPLAFPLYDLTDIDALSVFDVWGQFVTSIQRASERYRADYILSARVYFRDDEANASEKREVPLNSAVEAQQDTPQWLLDYEDPQSDSLTGWIADYSLISGGNVTQQSISASTKENLASMLMTILADTLAKRYAIDLAAGREEGNVVDITMANVSNLQTYVAVSQFLQSLSVVQQVSLKQQSGTQAIYSLTLFGNVDDLKNAFKLDDKIRPTRDAFGQVSDELKFIWVP</sequence>
<reference evidence="1 2" key="1">
    <citation type="submission" date="2022-10" db="EMBL/GenBank/DDBJ databases">
        <title>Aestuariibacter sp. AA17 isolated from Montipora capitata coral fragment.</title>
        <authorList>
            <person name="Emsley S.A."/>
            <person name="Pfannmuller K.M."/>
            <person name="Loughran R.M."/>
            <person name="Shlafstein M."/>
            <person name="Papke E."/>
            <person name="Saw J.H."/>
            <person name="Ushijima B."/>
            <person name="Videau P."/>
        </authorList>
    </citation>
    <scope>NUCLEOTIDE SEQUENCE [LARGE SCALE GENOMIC DNA]</scope>
    <source>
        <strain evidence="1 2">AA17</strain>
    </source>
</reference>
<name>A0ABT3A5S6_9ALTE</name>
<dbReference type="RefSeq" id="WP_263711251.1">
    <property type="nucleotide sequence ID" value="NZ_JAOWKX010000002.1"/>
</dbReference>
<proteinExistence type="predicted"/>
<organism evidence="1 2">
    <name type="scientific">Fluctibacter corallii</name>
    <dbReference type="NCBI Taxonomy" id="2984329"/>
    <lineage>
        <taxon>Bacteria</taxon>
        <taxon>Pseudomonadati</taxon>
        <taxon>Pseudomonadota</taxon>
        <taxon>Gammaproteobacteria</taxon>
        <taxon>Alteromonadales</taxon>
        <taxon>Alteromonadaceae</taxon>
        <taxon>Fluctibacter</taxon>
    </lineage>
</organism>
<protein>
    <submittedName>
        <fullName evidence="1">DUF2066 domain-containing protein</fullName>
    </submittedName>
</protein>
<evidence type="ECO:0000313" key="2">
    <source>
        <dbReference type="Proteomes" id="UP001652504"/>
    </source>
</evidence>
<accession>A0ABT3A5S6</accession>
<evidence type="ECO:0000313" key="1">
    <source>
        <dbReference type="EMBL" id="MCV2884039.1"/>
    </source>
</evidence>
<dbReference type="Proteomes" id="UP001652504">
    <property type="component" value="Unassembled WGS sequence"/>
</dbReference>
<dbReference type="InterPro" id="IPR018642">
    <property type="entry name" value="DUF2066"/>
</dbReference>
<keyword evidence="2" id="KW-1185">Reference proteome</keyword>
<comment type="caution">
    <text evidence="1">The sequence shown here is derived from an EMBL/GenBank/DDBJ whole genome shotgun (WGS) entry which is preliminary data.</text>
</comment>
<gene>
    <name evidence="1" type="ORF">OE749_04965</name>
</gene>
<dbReference type="Pfam" id="PF09839">
    <property type="entry name" value="DUF2066"/>
    <property type="match status" value="1"/>
</dbReference>